<feature type="repeat" description="WD" evidence="5">
    <location>
        <begin position="730"/>
        <end position="771"/>
    </location>
</feature>
<dbReference type="FunFam" id="2.130.10.10:FF:000509">
    <property type="entry name" value="U3 small nucleolar RNA-interacting protein"/>
    <property type="match status" value="1"/>
</dbReference>
<keyword evidence="10" id="KW-1185">Reference proteome</keyword>
<dbReference type="PROSITE" id="PS51511">
    <property type="entry name" value="FIP_RBD"/>
    <property type="match status" value="1"/>
</dbReference>
<dbReference type="Gene3D" id="2.60.40.150">
    <property type="entry name" value="C2 domain"/>
    <property type="match status" value="1"/>
</dbReference>
<dbReference type="PRINTS" id="PR00320">
    <property type="entry name" value="GPROTEINBRPT"/>
</dbReference>
<dbReference type="InterPro" id="IPR019775">
    <property type="entry name" value="WD40_repeat_CS"/>
</dbReference>
<dbReference type="InterPro" id="IPR035892">
    <property type="entry name" value="C2_domain_sf"/>
</dbReference>
<dbReference type="Proteomes" id="UP000494206">
    <property type="component" value="Unassembled WGS sequence"/>
</dbReference>
<dbReference type="Gene3D" id="1.20.5.2440">
    <property type="match status" value="1"/>
</dbReference>
<dbReference type="GO" id="GO:0034511">
    <property type="term" value="F:U3 snoRNA binding"/>
    <property type="evidence" value="ECO:0007669"/>
    <property type="project" value="InterPro"/>
</dbReference>
<dbReference type="SMART" id="SM00320">
    <property type="entry name" value="WD40"/>
    <property type="match status" value="7"/>
</dbReference>
<dbReference type="CDD" id="cd00030">
    <property type="entry name" value="C2"/>
    <property type="match status" value="1"/>
</dbReference>
<reference evidence="9 10" key="1">
    <citation type="submission" date="2020-04" db="EMBL/GenBank/DDBJ databases">
        <authorList>
            <person name="Laetsch R D."/>
            <person name="Stevens L."/>
            <person name="Kumar S."/>
            <person name="Blaxter L. M."/>
        </authorList>
    </citation>
    <scope>NUCLEOTIDE SEQUENCE [LARGE SCALE GENOMIC DNA]</scope>
</reference>
<dbReference type="InterPro" id="IPR000008">
    <property type="entry name" value="C2_dom"/>
</dbReference>
<feature type="domain" description="C2" evidence="7">
    <location>
        <begin position="1089"/>
        <end position="1210"/>
    </location>
</feature>
<comment type="subcellular location">
    <subcellularLocation>
        <location evidence="1">Nucleus</location>
    </subcellularLocation>
</comment>
<dbReference type="InterPro" id="IPR039241">
    <property type="entry name" value="Rrp9-like"/>
</dbReference>
<dbReference type="InterPro" id="IPR021861">
    <property type="entry name" value="THO_THOC1"/>
</dbReference>
<dbReference type="EMBL" id="CADEPM010000004">
    <property type="protein sequence ID" value="CAB3404840.1"/>
    <property type="molecule type" value="Genomic_DNA"/>
</dbReference>
<evidence type="ECO:0000256" key="1">
    <source>
        <dbReference type="ARBA" id="ARBA00004123"/>
    </source>
</evidence>
<dbReference type="CDD" id="cd00200">
    <property type="entry name" value="WD40"/>
    <property type="match status" value="1"/>
</dbReference>
<organism evidence="9 10">
    <name type="scientific">Caenorhabditis bovis</name>
    <dbReference type="NCBI Taxonomy" id="2654633"/>
    <lineage>
        <taxon>Eukaryota</taxon>
        <taxon>Metazoa</taxon>
        <taxon>Ecdysozoa</taxon>
        <taxon>Nematoda</taxon>
        <taxon>Chromadorea</taxon>
        <taxon>Rhabditida</taxon>
        <taxon>Rhabditina</taxon>
        <taxon>Rhabditomorpha</taxon>
        <taxon>Rhabditoidea</taxon>
        <taxon>Rhabditidae</taxon>
        <taxon>Peloderinae</taxon>
        <taxon>Caenorhabditis</taxon>
    </lineage>
</organism>
<feature type="region of interest" description="Disordered" evidence="6">
    <location>
        <begin position="536"/>
        <end position="556"/>
    </location>
</feature>
<feature type="repeat" description="WD" evidence="5">
    <location>
        <begin position="782"/>
        <end position="823"/>
    </location>
</feature>
<dbReference type="PROSITE" id="PS50082">
    <property type="entry name" value="WD_REPEATS_2"/>
    <property type="match status" value="4"/>
</dbReference>
<evidence type="ECO:0000256" key="2">
    <source>
        <dbReference type="ARBA" id="ARBA00022574"/>
    </source>
</evidence>
<dbReference type="Pfam" id="PF00400">
    <property type="entry name" value="WD40"/>
    <property type="match status" value="4"/>
</dbReference>
<dbReference type="InterPro" id="IPR001680">
    <property type="entry name" value="WD40_rpt"/>
</dbReference>
<name>A0A8S1EU34_9PELO</name>
<sequence length="1507" mass="170352">MEVLIENRDFDGLKEYIKKEKKSSKDEELITSIVDELMRKRGLKVAQQPAATIEDFTRRHFHFSLQLMKAGFCSKMLPITTLQDILESSTIEKCKLLFTIVEEHMPDFKQPPLIDSAQNSILRCCNDLLRRLSRTAETSFCGRIMFFLSRYLPLSEKSGLNLMGHFNVQNITMYDQTESEMESLMAGTTAEAEPSEDMEVGEIDDDGVKEIQITPEMYRQFWNLQKFFSNPPSIFEKDKFSHFKQDLSMVLNLIATNKLEKPSQEDEGLEKNTKSKSDELFFPKYLTSPKLLPLQLNDSQLRRHFLLQCLFVFQYLVSDVKFKTQPKKLTEEQTKFINSTEEKCFKLLAETMPKGSLFTSICKKILHREAEWSAWKNLNCPDFTEKADKAPMQLYRKRARTEFDPSSLDLGTPELTKLWTNEPNILEACKSLERMFFPNIVDFIRDPLDEMDPEQQVEEQYKSVNSPMFQWRCARLLMTESPQYIAKLEKTQEATSNIKEYLEKTIYNTAKTHPEFKEEISVREKREAEARKKVEESLKRKLEASATSSPNSYTENALTDEHFENLAKALAKHAKQLAVVLNVDEKESEKQLRHSGKKMPSFFLKGKKKATPNKDNRKRKNVKNTQNEEIVAKMSRRQKLMANTELHSDDEDSLMGSPQASGGESDVEYEDAHERNFREAKKLLEKIQTVAKDDEEVEEKLKEDAIMRTGTQMRQIADSVSLSDDDEFTYKAHRLSPLCVAFSPDSRYIVSAGKESSIVKYDVKEKKIVGVIKRVKKSNEVQKAHYGVIFALAVSQDQKFLASGGYDNVVKIWNFNTLDHIKDLSGHRGAIYSLCFQLKTNNLFSASQDRSVKMWDVDQLGLVDTMYGHQDGVQQISILSKQRVATVGGRDRTARLWKVEDESQLMFTGMPNCTSLDCVSMINEEHFATGSADGSIALWSFWKKRPLFVRKEAHGSANGSGRWIVALTVLPYTDLMASGSNEGELKLWKIGQDFKKITLFFSYSINGFINSLQFSPNGKMIAVASGKEHKDGRWWVMKEARNQVTVLPVHYDNEESNTAEESKEKTGVESGSEDDEVGGSQNRVSAGKNKEKKTKNCATKQPGEMEPNTMLATICGARGLYMKNKTSMEAFCTVTLHGKGSLRSRAATEAIQCEGDCKWDEVCEFKLNEKFNSLTIAVYSKAKLGSGDVIGKCEIDLEQAKSLQSGPNWLRLKKRSNDEKYRGEVQMQFQFSYEKPSMSISSTSLNHLANEGKESGGGLMSKMKRKIKLAKNGHKQAEDTMSMASAWSVASTKSTKSQRFFGKIGKTLGIKDKSSTLPVGTFLTPNDNHLDTSNGLYETCNSGGTEGLGSRENSSFNVFDNVNGGYSRPASTVGVALGNSSNPFADATSPQPPPRAITTPTSRHSATLPHGNYTSPAIGKDYFQRAPSVHSNASSGFESSKNQKNIDPGNAQDLLAVIDSLKLELQVKESRMKDMQSYMDNLISKVMERNPELLAAHSREKPKIRFF</sequence>
<evidence type="ECO:0000259" key="7">
    <source>
        <dbReference type="PROSITE" id="PS50004"/>
    </source>
</evidence>
<feature type="repeat" description="WD" evidence="5">
    <location>
        <begin position="824"/>
        <end position="865"/>
    </location>
</feature>
<dbReference type="Pfam" id="PF11957">
    <property type="entry name" value="efThoc1"/>
    <property type="match status" value="1"/>
</dbReference>
<evidence type="ECO:0000256" key="3">
    <source>
        <dbReference type="ARBA" id="ARBA00022737"/>
    </source>
</evidence>
<keyword evidence="3" id="KW-0677">Repeat</keyword>
<dbReference type="InterPro" id="IPR020472">
    <property type="entry name" value="WD40_PAC1"/>
</dbReference>
<evidence type="ECO:0000313" key="10">
    <source>
        <dbReference type="Proteomes" id="UP000494206"/>
    </source>
</evidence>
<dbReference type="PANTHER" id="PTHR19865:SF0">
    <property type="entry name" value="U3 SMALL NUCLEOLAR RNA-INTERACTING PROTEIN 2"/>
    <property type="match status" value="1"/>
</dbReference>
<dbReference type="InterPro" id="IPR019018">
    <property type="entry name" value="Rab-bd_FIP-RBD"/>
</dbReference>
<feature type="region of interest" description="Disordered" evidence="6">
    <location>
        <begin position="1385"/>
        <end position="1409"/>
    </location>
</feature>
<dbReference type="OrthoDB" id="10257415at2759"/>
<feature type="domain" description="FIP-RBD" evidence="8">
    <location>
        <begin position="1435"/>
        <end position="1497"/>
    </location>
</feature>
<feature type="compositionally biased region" description="Polar residues" evidence="6">
    <location>
        <begin position="545"/>
        <end position="556"/>
    </location>
</feature>
<dbReference type="Pfam" id="PF00168">
    <property type="entry name" value="C2"/>
    <property type="match status" value="1"/>
</dbReference>
<dbReference type="Gene3D" id="2.130.10.10">
    <property type="entry name" value="YVTN repeat-like/Quinoprotein amine dehydrogenase"/>
    <property type="match status" value="1"/>
</dbReference>
<dbReference type="PROSITE" id="PS00678">
    <property type="entry name" value="WD_REPEATS_1"/>
    <property type="match status" value="2"/>
</dbReference>
<evidence type="ECO:0000259" key="8">
    <source>
        <dbReference type="PROSITE" id="PS51511"/>
    </source>
</evidence>
<accession>A0A8S1EU34</accession>
<feature type="region of interest" description="Disordered" evidence="6">
    <location>
        <begin position="586"/>
        <end position="674"/>
    </location>
</feature>
<dbReference type="InterPro" id="IPR036322">
    <property type="entry name" value="WD40_repeat_dom_sf"/>
</dbReference>
<dbReference type="InterPro" id="IPR015943">
    <property type="entry name" value="WD40/YVTN_repeat-like_dom_sf"/>
</dbReference>
<protein>
    <submittedName>
        <fullName evidence="9">Uncharacterized protein</fullName>
    </submittedName>
</protein>
<dbReference type="SUPFAM" id="SSF49562">
    <property type="entry name" value="C2 domain (Calcium/lipid-binding domain, CaLB)"/>
    <property type="match status" value="1"/>
</dbReference>
<feature type="compositionally biased region" description="Basic residues" evidence="6">
    <location>
        <begin position="605"/>
        <end position="622"/>
    </location>
</feature>
<dbReference type="PANTHER" id="PTHR19865">
    <property type="entry name" value="U3 SMALL NUCLEOLAR RNA INTERACTING PROTEIN 2"/>
    <property type="match status" value="1"/>
</dbReference>
<evidence type="ECO:0000313" key="9">
    <source>
        <dbReference type="EMBL" id="CAB3404840.1"/>
    </source>
</evidence>
<dbReference type="PROSITE" id="PS50004">
    <property type="entry name" value="C2"/>
    <property type="match status" value="1"/>
</dbReference>
<dbReference type="GO" id="GO:0032040">
    <property type="term" value="C:small-subunit processome"/>
    <property type="evidence" value="ECO:0007669"/>
    <property type="project" value="TreeGrafter"/>
</dbReference>
<comment type="caution">
    <text evidence="9">The sequence shown here is derived from an EMBL/GenBank/DDBJ whole genome shotgun (WGS) entry which is preliminary data.</text>
</comment>
<evidence type="ECO:0000256" key="4">
    <source>
        <dbReference type="ARBA" id="ARBA00023242"/>
    </source>
</evidence>
<evidence type="ECO:0000256" key="6">
    <source>
        <dbReference type="SAM" id="MobiDB-lite"/>
    </source>
</evidence>
<keyword evidence="2 5" id="KW-0853">WD repeat</keyword>
<dbReference type="SUPFAM" id="SSF50978">
    <property type="entry name" value="WD40 repeat-like"/>
    <property type="match status" value="1"/>
</dbReference>
<evidence type="ECO:0000256" key="5">
    <source>
        <dbReference type="PROSITE-ProRule" id="PRU00221"/>
    </source>
</evidence>
<dbReference type="PROSITE" id="PS50294">
    <property type="entry name" value="WD_REPEATS_REGION"/>
    <property type="match status" value="2"/>
</dbReference>
<feature type="repeat" description="WD" evidence="5">
    <location>
        <begin position="866"/>
        <end position="907"/>
    </location>
</feature>
<gene>
    <name evidence="9" type="ORF">CBOVIS_LOCUS7107</name>
</gene>
<keyword evidence="4" id="KW-0539">Nucleus</keyword>
<dbReference type="SMART" id="SM00239">
    <property type="entry name" value="C2"/>
    <property type="match status" value="1"/>
</dbReference>
<proteinExistence type="predicted"/>
<feature type="region of interest" description="Disordered" evidence="6">
    <location>
        <begin position="1047"/>
        <end position="1103"/>
    </location>
</feature>